<keyword evidence="1" id="KW-0001">2Fe-2S</keyword>
<dbReference type="Proteomes" id="UP000001817">
    <property type="component" value="Chromosome 3"/>
</dbReference>
<dbReference type="SUPFAM" id="SSF47741">
    <property type="entry name" value="CO dehydrogenase ISP C-domain like"/>
    <property type="match status" value="1"/>
</dbReference>
<dbReference type="InterPro" id="IPR051452">
    <property type="entry name" value="Diverse_Oxidoreductases"/>
</dbReference>
<proteinExistence type="predicted"/>
<dbReference type="GO" id="GO:0043885">
    <property type="term" value="F:anaerobic carbon-monoxide dehydrogenase activity"/>
    <property type="evidence" value="ECO:0007669"/>
    <property type="project" value="UniProtKB-EC"/>
</dbReference>
<dbReference type="Gene3D" id="1.10.150.120">
    <property type="entry name" value="[2Fe-2S]-binding domain"/>
    <property type="match status" value="1"/>
</dbReference>
<evidence type="ECO:0000256" key="4">
    <source>
        <dbReference type="ARBA" id="ARBA00023004"/>
    </source>
</evidence>
<dbReference type="KEGG" id="bxb:DR64_8395"/>
<reference evidence="8 9" key="1">
    <citation type="journal article" date="2006" name="Proc. Natl. Acad. Sci. U.S.A.">
        <title>Burkholderia xenovorans LB400 harbors a multi-replicon, 9.73-Mbp genome shaped for versatility.</title>
        <authorList>
            <person name="Chain P.S."/>
            <person name="Denef V.J."/>
            <person name="Konstantinidis K.T."/>
            <person name="Vergez L.M."/>
            <person name="Agullo L."/>
            <person name="Reyes V.L."/>
            <person name="Hauser L."/>
            <person name="Cordova M."/>
            <person name="Gomez L."/>
            <person name="Gonzalez M."/>
            <person name="Land M."/>
            <person name="Lao V."/>
            <person name="Larimer F."/>
            <person name="LiPuma J.J."/>
            <person name="Mahenthiralingam E."/>
            <person name="Malfatti S.A."/>
            <person name="Marx C.J."/>
            <person name="Parnell J.J."/>
            <person name="Ramette A."/>
            <person name="Richardson P."/>
            <person name="Seeger M."/>
            <person name="Smith D."/>
            <person name="Spilker T."/>
            <person name="Sul W.J."/>
            <person name="Tsoi T.V."/>
            <person name="Ulrich L.E."/>
            <person name="Zhulin I.B."/>
            <person name="Tiedje J.M."/>
        </authorList>
    </citation>
    <scope>NUCLEOTIDE SEQUENCE [LARGE SCALE GENOMIC DNA]</scope>
    <source>
        <strain evidence="8 9">LB400</strain>
    </source>
</reference>
<dbReference type="PANTHER" id="PTHR44379:SF5">
    <property type="entry name" value="OXIDOREDUCTASE WITH IRON-SULFUR SUBUNIT"/>
    <property type="match status" value="1"/>
</dbReference>
<keyword evidence="5" id="KW-0411">Iron-sulfur</keyword>
<dbReference type="GO" id="GO:0046872">
    <property type="term" value="F:metal ion binding"/>
    <property type="evidence" value="ECO:0007669"/>
    <property type="project" value="UniProtKB-KW"/>
</dbReference>
<dbReference type="Pfam" id="PF00111">
    <property type="entry name" value="Fer2"/>
    <property type="match status" value="1"/>
</dbReference>
<keyword evidence="2" id="KW-0479">Metal-binding</keyword>
<evidence type="ECO:0000256" key="5">
    <source>
        <dbReference type="ARBA" id="ARBA00023014"/>
    </source>
</evidence>
<dbReference type="InterPro" id="IPR012675">
    <property type="entry name" value="Beta-grasp_dom_sf"/>
</dbReference>
<evidence type="ECO:0000313" key="8">
    <source>
        <dbReference type="EMBL" id="ABE35957.1"/>
    </source>
</evidence>
<keyword evidence="9" id="KW-1185">Reference proteome</keyword>
<dbReference type="EC" id="1.2.7.4" evidence="8"/>
<name>Q13IY2_PARXL</name>
<protein>
    <submittedName>
        <fullName evidence="8">Carbon monoxide dehydrogenase, small chain(CoxS)</fullName>
        <ecNumber evidence="8">1.2.7.4</ecNumber>
    </submittedName>
</protein>
<dbReference type="RefSeq" id="WP_011493217.1">
    <property type="nucleotide sequence ID" value="NC_007953.1"/>
</dbReference>
<dbReference type="KEGG" id="bxe:Bxe_C0030"/>
<feature type="domain" description="[2Fe-2S]-binding" evidence="7">
    <location>
        <begin position="77"/>
        <end position="150"/>
    </location>
</feature>
<dbReference type="Gene3D" id="3.10.20.30">
    <property type="match status" value="1"/>
</dbReference>
<sequence length="173" mass="19150">MSRKIMVSFKLNGKETDVVVEPRELLIHTLREKCLHTGPHIGCETSHCGACTVDFDHMSVKSCTMLTVQAEGAEVLTVEGLAQAGELHALQEGFMQEHGLQCGFCTPGMLMRAYRLLQENPDPGEADIRYWMAGNLCRCTGYQNIVKAVQYAARKLRGEAVETSHPLMTADTH</sequence>
<evidence type="ECO:0000259" key="6">
    <source>
        <dbReference type="Pfam" id="PF00111"/>
    </source>
</evidence>
<dbReference type="GO" id="GO:0051537">
    <property type="term" value="F:2 iron, 2 sulfur cluster binding"/>
    <property type="evidence" value="ECO:0007669"/>
    <property type="project" value="UniProtKB-KW"/>
</dbReference>
<evidence type="ECO:0000256" key="1">
    <source>
        <dbReference type="ARBA" id="ARBA00022714"/>
    </source>
</evidence>
<dbReference type="InterPro" id="IPR036010">
    <property type="entry name" value="2Fe-2S_ferredoxin-like_sf"/>
</dbReference>
<dbReference type="InterPro" id="IPR002888">
    <property type="entry name" value="2Fe-2S-bd"/>
</dbReference>
<accession>Q13IY2</accession>
<feature type="domain" description="2Fe-2S ferredoxin-type" evidence="6">
    <location>
        <begin position="10"/>
        <end position="63"/>
    </location>
</feature>
<evidence type="ECO:0000256" key="3">
    <source>
        <dbReference type="ARBA" id="ARBA00023002"/>
    </source>
</evidence>
<keyword evidence="4" id="KW-0408">Iron</keyword>
<dbReference type="STRING" id="266265.Bxe_C0030"/>
<evidence type="ECO:0000313" key="9">
    <source>
        <dbReference type="Proteomes" id="UP000001817"/>
    </source>
</evidence>
<dbReference type="eggNOG" id="COG2080">
    <property type="taxonomic scope" value="Bacteria"/>
</dbReference>
<dbReference type="FunFam" id="1.10.150.120:FF:000003">
    <property type="entry name" value="Carbon monoxide dehydrogenase, small subunit"/>
    <property type="match status" value="1"/>
</dbReference>
<evidence type="ECO:0000256" key="2">
    <source>
        <dbReference type="ARBA" id="ARBA00022723"/>
    </source>
</evidence>
<dbReference type="EMBL" id="CP000272">
    <property type="protein sequence ID" value="ABE35957.1"/>
    <property type="molecule type" value="Genomic_DNA"/>
</dbReference>
<gene>
    <name evidence="8" type="ORF">Bxe_C0030</name>
</gene>
<dbReference type="Pfam" id="PF01799">
    <property type="entry name" value="Fer2_2"/>
    <property type="match status" value="1"/>
</dbReference>
<dbReference type="OrthoDB" id="9179439at2"/>
<dbReference type="SUPFAM" id="SSF54292">
    <property type="entry name" value="2Fe-2S ferredoxin-like"/>
    <property type="match status" value="1"/>
</dbReference>
<dbReference type="PATRIC" id="fig|266265.5.peg.7809"/>
<dbReference type="PANTHER" id="PTHR44379">
    <property type="entry name" value="OXIDOREDUCTASE WITH IRON-SULFUR SUBUNIT"/>
    <property type="match status" value="1"/>
</dbReference>
<dbReference type="CDD" id="cd00207">
    <property type="entry name" value="fer2"/>
    <property type="match status" value="1"/>
</dbReference>
<dbReference type="AlphaFoldDB" id="Q13IY2"/>
<organism evidence="8 9">
    <name type="scientific">Paraburkholderia xenovorans (strain LB400)</name>
    <dbReference type="NCBI Taxonomy" id="266265"/>
    <lineage>
        <taxon>Bacteria</taxon>
        <taxon>Pseudomonadati</taxon>
        <taxon>Pseudomonadota</taxon>
        <taxon>Betaproteobacteria</taxon>
        <taxon>Burkholderiales</taxon>
        <taxon>Burkholderiaceae</taxon>
        <taxon>Paraburkholderia</taxon>
    </lineage>
</organism>
<evidence type="ECO:0000259" key="7">
    <source>
        <dbReference type="Pfam" id="PF01799"/>
    </source>
</evidence>
<dbReference type="InterPro" id="IPR036884">
    <property type="entry name" value="2Fe-2S-bd_dom_sf"/>
</dbReference>
<dbReference type="InterPro" id="IPR001041">
    <property type="entry name" value="2Fe-2S_ferredoxin-type"/>
</dbReference>
<keyword evidence="3 8" id="KW-0560">Oxidoreductase</keyword>